<sequence length="249" mass="27450">MATFEELVAEGAAVPVDGWDFSWFEGRATEQRPSWGYSGLIAERMASVESALDIQTGGGEVLNTVERLPVRTAATEGWPPSLAVARRLLEPRGVEVVQAGNLDPLPFEDSSFELVVSRHPAEIRWDEIARVLRPGGVYLSQQVGAGSMHEVSEAMMGPLEIDNSRDPRLAAEQAAEAGLRLVRLVPESLRAEFYDIAAVVHFLRKVVWIVPGFTVDGYLPQLRALHERIESEGPFVAHTKRFLIEVAKP</sequence>
<dbReference type="AlphaFoldDB" id="A0A7W9KCJ4"/>
<feature type="domain" description="Methyltransferase type 11" evidence="1">
    <location>
        <begin position="52"/>
        <end position="138"/>
    </location>
</feature>
<dbReference type="InterPro" id="IPR052939">
    <property type="entry name" value="23S_rRNA_MeTrnsfrase_RlmA"/>
</dbReference>
<reference evidence="2 3" key="1">
    <citation type="submission" date="2020-08" db="EMBL/GenBank/DDBJ databases">
        <title>Sequencing the genomes of 1000 actinobacteria strains.</title>
        <authorList>
            <person name="Klenk H.-P."/>
        </authorList>
    </citation>
    <scope>NUCLEOTIDE SEQUENCE [LARGE SCALE GENOMIC DNA]</scope>
    <source>
        <strain evidence="2 3">DSM 43851</strain>
    </source>
</reference>
<dbReference type="CDD" id="cd02440">
    <property type="entry name" value="AdoMet_MTases"/>
    <property type="match status" value="1"/>
</dbReference>
<keyword evidence="2" id="KW-0489">Methyltransferase</keyword>
<accession>A0A7W9KCJ4</accession>
<protein>
    <submittedName>
        <fullName evidence="2">SAM-dependent methyltransferase</fullName>
    </submittedName>
</protein>
<dbReference type="InterPro" id="IPR013216">
    <property type="entry name" value="Methyltransf_11"/>
</dbReference>
<keyword evidence="3" id="KW-1185">Reference proteome</keyword>
<evidence type="ECO:0000313" key="3">
    <source>
        <dbReference type="Proteomes" id="UP000585638"/>
    </source>
</evidence>
<name>A0A7W9KCJ4_9PSEU</name>
<evidence type="ECO:0000259" key="1">
    <source>
        <dbReference type="Pfam" id="PF08241"/>
    </source>
</evidence>
<dbReference type="Proteomes" id="UP000585638">
    <property type="component" value="Unassembled WGS sequence"/>
</dbReference>
<dbReference type="Gene3D" id="3.40.50.150">
    <property type="entry name" value="Vaccinia Virus protein VP39"/>
    <property type="match status" value="1"/>
</dbReference>
<gene>
    <name evidence="2" type="ORF">BJ998_001295</name>
</gene>
<dbReference type="GO" id="GO:0032259">
    <property type="term" value="P:methylation"/>
    <property type="evidence" value="ECO:0007669"/>
    <property type="project" value="UniProtKB-KW"/>
</dbReference>
<comment type="caution">
    <text evidence="2">The sequence shown here is derived from an EMBL/GenBank/DDBJ whole genome shotgun (WGS) entry which is preliminary data.</text>
</comment>
<dbReference type="SUPFAM" id="SSF53335">
    <property type="entry name" value="S-adenosyl-L-methionine-dependent methyltransferases"/>
    <property type="match status" value="1"/>
</dbReference>
<dbReference type="PANTHER" id="PTHR43460:SF1">
    <property type="entry name" value="METHYLTRANSFERASE TYPE 11 DOMAIN-CONTAINING PROTEIN"/>
    <property type="match status" value="1"/>
</dbReference>
<dbReference type="RefSeq" id="WP_184859353.1">
    <property type="nucleotide sequence ID" value="NZ_BAAAWY010000008.1"/>
</dbReference>
<dbReference type="Pfam" id="PF08241">
    <property type="entry name" value="Methyltransf_11"/>
    <property type="match status" value="1"/>
</dbReference>
<keyword evidence="2" id="KW-0808">Transferase</keyword>
<evidence type="ECO:0000313" key="2">
    <source>
        <dbReference type="EMBL" id="MBB5890099.1"/>
    </source>
</evidence>
<dbReference type="InterPro" id="IPR029063">
    <property type="entry name" value="SAM-dependent_MTases_sf"/>
</dbReference>
<proteinExistence type="predicted"/>
<dbReference type="GO" id="GO:0008757">
    <property type="term" value="F:S-adenosylmethionine-dependent methyltransferase activity"/>
    <property type="evidence" value="ECO:0007669"/>
    <property type="project" value="InterPro"/>
</dbReference>
<dbReference type="PANTHER" id="PTHR43460">
    <property type="entry name" value="METHYLTRANSFERASE"/>
    <property type="match status" value="1"/>
</dbReference>
<dbReference type="EMBL" id="JACHIR010000001">
    <property type="protein sequence ID" value="MBB5890099.1"/>
    <property type="molecule type" value="Genomic_DNA"/>
</dbReference>
<organism evidence="2 3">
    <name type="scientific">Kutzneria kofuensis</name>
    <dbReference type="NCBI Taxonomy" id="103725"/>
    <lineage>
        <taxon>Bacteria</taxon>
        <taxon>Bacillati</taxon>
        <taxon>Actinomycetota</taxon>
        <taxon>Actinomycetes</taxon>
        <taxon>Pseudonocardiales</taxon>
        <taxon>Pseudonocardiaceae</taxon>
        <taxon>Kutzneria</taxon>
    </lineage>
</organism>